<proteinExistence type="predicted"/>
<dbReference type="GO" id="GO:0005634">
    <property type="term" value="C:nucleus"/>
    <property type="evidence" value="ECO:0007669"/>
    <property type="project" value="TreeGrafter"/>
</dbReference>
<dbReference type="InterPro" id="IPR011545">
    <property type="entry name" value="DEAD/DEAH_box_helicase_dom"/>
</dbReference>
<dbReference type="PROSITE" id="PS51192">
    <property type="entry name" value="HELICASE_ATP_BIND_1"/>
    <property type="match status" value="1"/>
</dbReference>
<dbReference type="OrthoDB" id="64767at2759"/>
<organism evidence="8 9">
    <name type="scientific">Ancylostoma duodenale</name>
    <dbReference type="NCBI Taxonomy" id="51022"/>
    <lineage>
        <taxon>Eukaryota</taxon>
        <taxon>Metazoa</taxon>
        <taxon>Ecdysozoa</taxon>
        <taxon>Nematoda</taxon>
        <taxon>Chromadorea</taxon>
        <taxon>Rhabditida</taxon>
        <taxon>Rhabditina</taxon>
        <taxon>Rhabditomorpha</taxon>
        <taxon>Strongyloidea</taxon>
        <taxon>Ancylostomatidae</taxon>
        <taxon>Ancylostomatinae</taxon>
        <taxon>Ancylostoma</taxon>
    </lineage>
</organism>
<evidence type="ECO:0000259" key="6">
    <source>
        <dbReference type="PROSITE" id="PS51192"/>
    </source>
</evidence>
<evidence type="ECO:0000256" key="2">
    <source>
        <dbReference type="ARBA" id="ARBA00022801"/>
    </source>
</evidence>
<dbReference type="PANTHER" id="PTHR12131:SF7">
    <property type="entry name" value="EXOSOME RNA HELICASE MTR4"/>
    <property type="match status" value="1"/>
</dbReference>
<sequence length="584" mass="66782">IIISRYAIAQCLRDKQRVIYTSPIKALSNQKFRELEEEFGDVGLMTGDVTLNPEASCLVMTTEILRSMLYRGSEVMREVGWVVFDEIHYMRDKERGVVWEETIILLPDNVHHVFLSATIPNARQFAQWVCWLHRQPVHVVYTDYRPTPLQHFIFPVGGEGLYEVVNIQGQFREDKFMQAMSGLAALGDQAAGGVQRGRKGGMKNEEKKLVREIYNSAIDLLSDEDKKLPQIGQILPLLLRGIGVHHSGLLPILKETVEILFGEGLLKTLFATETFSMGLNMPARTVLFTSARKFDGADNRWITSGEYIQMSGRAGRRGKDDRGLVILMVDHKMSSDDAKQIIKHLCFNILDSHTPKNYQENDMYAEISGSVFARWTNGSCMFFFSLHTFTLAKIVNLLLFQVFMGFKSDSIDENHSLAQLQPIAEGAYASWDVISMALDCVEEISAVRLKLPQKLDSNTKGVIEQMIKSVKQRFSKIPLLHPVNDMRITEPAFVHAVEKVAELEQRSQEHPLRKNRDFELIKKQYLAKEEKKRELKGLEEELRKAQSVLQLDELSHRKRLLRRLEYSDKSDIITEKVCSAVIFF</sequence>
<keyword evidence="3 8" id="KW-0347">Helicase</keyword>
<dbReference type="Pfam" id="PF00271">
    <property type="entry name" value="Helicase_C"/>
    <property type="match status" value="1"/>
</dbReference>
<evidence type="ECO:0000259" key="7">
    <source>
        <dbReference type="PROSITE" id="PS51194"/>
    </source>
</evidence>
<dbReference type="SMART" id="SM00487">
    <property type="entry name" value="DEXDc"/>
    <property type="match status" value="1"/>
</dbReference>
<name>A0A0C2D8D0_9BILA</name>
<keyword evidence="2" id="KW-0378">Hydrolase</keyword>
<dbReference type="AlphaFoldDB" id="A0A0C2D8D0"/>
<keyword evidence="4" id="KW-0067">ATP-binding</keyword>
<dbReference type="GO" id="GO:0000460">
    <property type="term" value="P:maturation of 5.8S rRNA"/>
    <property type="evidence" value="ECO:0007669"/>
    <property type="project" value="TreeGrafter"/>
</dbReference>
<evidence type="ECO:0000313" key="9">
    <source>
        <dbReference type="Proteomes" id="UP000054047"/>
    </source>
</evidence>
<feature type="domain" description="Helicase C-terminal" evidence="7">
    <location>
        <begin position="205"/>
        <end position="364"/>
    </location>
</feature>
<dbReference type="GO" id="GO:0005524">
    <property type="term" value="F:ATP binding"/>
    <property type="evidence" value="ECO:0007669"/>
    <property type="project" value="UniProtKB-KW"/>
</dbReference>
<protein>
    <submittedName>
        <fullName evidence="8">DEAD/DEAH box helicase</fullName>
    </submittedName>
</protein>
<dbReference type="Pfam" id="PF00270">
    <property type="entry name" value="DEAD"/>
    <property type="match status" value="1"/>
</dbReference>
<gene>
    <name evidence="8" type="ORF">ANCDUO_11365</name>
</gene>
<dbReference type="Pfam" id="PF13234">
    <property type="entry name" value="MTR4_beta-barrel"/>
    <property type="match status" value="1"/>
</dbReference>
<keyword evidence="5" id="KW-0175">Coiled coil</keyword>
<dbReference type="Gene3D" id="1.20.1500.20">
    <property type="match status" value="1"/>
</dbReference>
<dbReference type="GO" id="GO:0016787">
    <property type="term" value="F:hydrolase activity"/>
    <property type="evidence" value="ECO:0007669"/>
    <property type="project" value="UniProtKB-KW"/>
</dbReference>
<dbReference type="EMBL" id="KN733133">
    <property type="protein sequence ID" value="KIH58427.1"/>
    <property type="molecule type" value="Genomic_DNA"/>
</dbReference>
<dbReference type="CDD" id="cd18795">
    <property type="entry name" value="SF2_C_Ski2"/>
    <property type="match status" value="1"/>
</dbReference>
<dbReference type="InterPro" id="IPR001650">
    <property type="entry name" value="Helicase_C-like"/>
</dbReference>
<evidence type="ECO:0000256" key="4">
    <source>
        <dbReference type="ARBA" id="ARBA00022840"/>
    </source>
</evidence>
<evidence type="ECO:0000256" key="5">
    <source>
        <dbReference type="SAM" id="Coils"/>
    </source>
</evidence>
<reference evidence="8 9" key="1">
    <citation type="submission" date="2013-12" db="EMBL/GenBank/DDBJ databases">
        <title>Draft genome of the parsitic nematode Ancylostoma duodenale.</title>
        <authorList>
            <person name="Mitreva M."/>
        </authorList>
    </citation>
    <scope>NUCLEOTIDE SEQUENCE [LARGE SCALE GENOMIC DNA]</scope>
    <source>
        <strain evidence="8 9">Zhejiang</strain>
    </source>
</reference>
<dbReference type="FunFam" id="3.40.50.300:FF:000083">
    <property type="entry name" value="ATP-dependent RNA helicase DOB1"/>
    <property type="match status" value="1"/>
</dbReference>
<dbReference type="Proteomes" id="UP000054047">
    <property type="component" value="Unassembled WGS sequence"/>
</dbReference>
<evidence type="ECO:0000256" key="1">
    <source>
        <dbReference type="ARBA" id="ARBA00022741"/>
    </source>
</evidence>
<evidence type="ECO:0000313" key="8">
    <source>
        <dbReference type="EMBL" id="KIH58427.1"/>
    </source>
</evidence>
<keyword evidence="9" id="KW-1185">Reference proteome</keyword>
<dbReference type="InterPro" id="IPR025696">
    <property type="entry name" value="Beta-barrel_MTR4"/>
</dbReference>
<keyword evidence="1" id="KW-0547">Nucleotide-binding</keyword>
<dbReference type="GO" id="GO:0004386">
    <property type="term" value="F:helicase activity"/>
    <property type="evidence" value="ECO:0007669"/>
    <property type="project" value="UniProtKB-KW"/>
</dbReference>
<dbReference type="SUPFAM" id="SSF52540">
    <property type="entry name" value="P-loop containing nucleoside triphosphate hydrolases"/>
    <property type="match status" value="1"/>
</dbReference>
<accession>A0A0C2D8D0</accession>
<dbReference type="PROSITE" id="PS51194">
    <property type="entry name" value="HELICASE_CTER"/>
    <property type="match status" value="1"/>
</dbReference>
<dbReference type="GO" id="GO:0003676">
    <property type="term" value="F:nucleic acid binding"/>
    <property type="evidence" value="ECO:0007669"/>
    <property type="project" value="InterPro"/>
</dbReference>
<dbReference type="SMART" id="SM00490">
    <property type="entry name" value="HELICc"/>
    <property type="match status" value="1"/>
</dbReference>
<evidence type="ECO:0000256" key="3">
    <source>
        <dbReference type="ARBA" id="ARBA00022806"/>
    </source>
</evidence>
<dbReference type="InterPro" id="IPR027417">
    <property type="entry name" value="P-loop_NTPase"/>
</dbReference>
<dbReference type="InterPro" id="IPR014001">
    <property type="entry name" value="Helicase_ATP-bd"/>
</dbReference>
<feature type="non-terminal residue" evidence="8">
    <location>
        <position position="1"/>
    </location>
</feature>
<dbReference type="Gene3D" id="3.40.50.300">
    <property type="entry name" value="P-loop containing nucleotide triphosphate hydrolases"/>
    <property type="match status" value="2"/>
</dbReference>
<dbReference type="InterPro" id="IPR050699">
    <property type="entry name" value="RNA-DNA_Helicase"/>
</dbReference>
<feature type="domain" description="Helicase ATP-binding" evidence="6">
    <location>
        <begin position="1"/>
        <end position="137"/>
    </location>
</feature>
<dbReference type="PANTHER" id="PTHR12131">
    <property type="entry name" value="ATP-DEPENDENT RNA AND DNA HELICASE"/>
    <property type="match status" value="1"/>
</dbReference>
<feature type="coiled-coil region" evidence="5">
    <location>
        <begin position="521"/>
        <end position="555"/>
    </location>
</feature>